<evidence type="ECO:0000256" key="4">
    <source>
        <dbReference type="ARBA" id="ARBA00023026"/>
    </source>
</evidence>
<keyword evidence="4" id="KW-0843">Virulence</keyword>
<dbReference type="Pfam" id="PF03944">
    <property type="entry name" value="Endotoxin_C"/>
    <property type="match status" value="1"/>
</dbReference>
<sequence length="1330" mass="152053">METLNNDYPSYYNVLAYPPAILDEQSPYDQYTEWKEKIEKTWKEYDEDFLPEPVMDLCKNIAETYKGDPDGYLHLANTAIRLAFLFLPIPGGQTAAWALNLTLNKIVGIFFPPQHKSLFEQIKDAVSKLVDKKLINQETDRLIFKLDSLQQPLSRFSNSIQRAIGKPQDFETRSSNTIILYESLDCSQHKDCSCSENMNRPPDAPLCDPCACRMKEVQNTFSSTSGDVHTALTDMKTTLNNAVDKDNLRDYMQIHLPLYTTAATIELQMYKTYIDFAQKFNFDITGTTKEYVNELRQKIKMHSEYIMGLFKDHLPHITYNTKKQVHAYIKYTRNITLNSLDMVSTWKFLDPIDYPTTATFNPTRIIFNDLAGPVECLNSTQNSDELHFNFLDMKGNFLPNNDIFNYFYQGMQIQSLQIETYTSPNSKNKQYYPTGFLSSYYDNNSNFLYKKITNESNHSLGHDVYQKYPTLSIINAISTQIQIFMNYIDTEDLYFDYPLTIPPKDPDKPNNTVTCPSGNSKVWPDQKIQAIYPISPDNPRKYTQYFSESKIGFVTTLVSSDTTPWITFTDNSDNTIYTFSAENTRVLIGSAEPVREFITGSAPLRLSSNSGAEYSIDTNDAPSGDYQVRVHVATDDYSEDGSLSISVDGKTQILKIPDTKINNTNGIIGFSGTYTLAPATQMDIAGKLKTPTENIFPVRKTSSLPVSIINNSSAVIYLDRIEFIPVSVNPTSSIHIKIPKTITKLNKEPKKYWSGKKYATGLSITGTISNNASVSIELYDGKNLVHSIPINGPGPSHGISGCRHNESNINQQYQHPEIPKYNRLVLKENSDEIYHCSKGFGENTYQFDMDILFDTLQSNFSSVEDLKQITQQVYALFKSSSRTELASNISSCQINQVAIKVSSLSTEIFGKEKVLLRKLVNKAKQFLKALNLLVGGDFETLNGWLLGTKATVSNNSALFKGNYLFLQPTNGIDSSYAYQKVDESKLKPFTRYKISGFIAQSQKLELIISRYGKEIHKIFNIPFEEVLPISPDFNPNLCKPSLYQYPSCNDNQPKSHFFNYRIDVGNLYPDLNPGIEFGLRLAHPSGNAKISNLEIVEERPLTKKEIHKIQRKEEKWKKAWDKEHMEISALLQPIINQINTFYKNENWNSDILPHVTYQDLYNITLPKLPKLRHWFMKNREGEHYGILQQLKQALERVFTHLEEQNLIHNGNFTNGLSDWLVEGDVNLTNLGNGNLALQFSHWDASVSQSINISDFNEDREYILRVRGKGKGNITIQNGEKIKIMSFEQTNFYFKERPFYFEEPSFYLQIQSENNEFIVDSLEIIEIPEEE</sequence>
<dbReference type="EMBL" id="CP015255">
    <property type="protein sequence ID" value="AOM14729.1"/>
    <property type="molecule type" value="Genomic_DNA"/>
</dbReference>
<gene>
    <name evidence="8" type="primary">cry21</name>
    <name evidence="8" type="ORF">BTI247_64000</name>
</gene>
<geneLocation type="plasmid" evidence="8 9">
    <name>p15092</name>
</geneLocation>
<dbReference type="Gene3D" id="2.100.10.40">
    <property type="match status" value="1"/>
</dbReference>
<dbReference type="InterPro" id="IPR005638">
    <property type="entry name" value="Pest_crys_dom-III"/>
</dbReference>
<reference evidence="8 9" key="1">
    <citation type="submission" date="2016-02" db="EMBL/GenBank/DDBJ databases">
        <title>Comparative analysis of three nematocidal Bacillus thuringiensis strains.</title>
        <authorList>
            <person name="Hollensteiner J."/>
            <person name="Kloesener M."/>
            <person name="Bunk B."/>
            <person name="Sproeer C."/>
            <person name="Rosenstiel P."/>
            <person name="Schulte-Iserlohe R."/>
            <person name="Schulenburg H."/>
            <person name="Liesegang H."/>
        </authorList>
    </citation>
    <scope>NUCLEOTIDE SEQUENCE [LARGE SCALE GENOMIC DNA]</scope>
    <source>
        <strain evidence="8 9">Bt18247</strain>
        <plasmid evidence="8 9">p15092</plasmid>
    </source>
</reference>
<dbReference type="Gene3D" id="2.60.120.260">
    <property type="entry name" value="Galactose-binding domain-like"/>
    <property type="match status" value="1"/>
</dbReference>
<evidence type="ECO:0000256" key="2">
    <source>
        <dbReference type="ARBA" id="ARBA00022656"/>
    </source>
</evidence>
<evidence type="ECO:0000259" key="7">
    <source>
        <dbReference type="Pfam" id="PF17997"/>
    </source>
</evidence>
<keyword evidence="3" id="KW-0749">Sporulation</keyword>
<evidence type="ECO:0000256" key="1">
    <source>
        <dbReference type="ARBA" id="ARBA00007819"/>
    </source>
</evidence>
<evidence type="ECO:0000313" key="8">
    <source>
        <dbReference type="EMBL" id="AOM14729.1"/>
    </source>
</evidence>
<dbReference type="GO" id="GO:0090729">
    <property type="term" value="F:toxin activity"/>
    <property type="evidence" value="ECO:0007669"/>
    <property type="project" value="UniProtKB-KW"/>
</dbReference>
<dbReference type="InterPro" id="IPR036716">
    <property type="entry name" value="Pest_crys_N_sf"/>
</dbReference>
<organism evidence="8 9">
    <name type="scientific">Bacillus thuringiensis Bt18247</name>
    <dbReference type="NCBI Taxonomy" id="1423143"/>
    <lineage>
        <taxon>Bacteria</taxon>
        <taxon>Bacillati</taxon>
        <taxon>Bacillota</taxon>
        <taxon>Bacilli</taxon>
        <taxon>Bacillales</taxon>
        <taxon>Bacillaceae</taxon>
        <taxon>Bacillus</taxon>
        <taxon>Bacillus cereus group</taxon>
    </lineage>
</organism>
<evidence type="ECO:0000256" key="5">
    <source>
        <dbReference type="ARBA" id="ARBA00029653"/>
    </source>
</evidence>
<keyword evidence="8" id="KW-0614">Plasmid</keyword>
<dbReference type="RefSeq" id="WP_069356935.1">
    <property type="nucleotide sequence ID" value="NZ_CP015255.1"/>
</dbReference>
<dbReference type="Gene3D" id="1.20.190.10">
    <property type="entry name" value="Pesticidal crystal protein, N-terminal domain"/>
    <property type="match status" value="1"/>
</dbReference>
<dbReference type="SUPFAM" id="SSF56849">
    <property type="entry name" value="delta-Endotoxin (insectocide), N-terminal domain"/>
    <property type="match status" value="1"/>
</dbReference>
<dbReference type="Proteomes" id="UP000192743">
    <property type="component" value="Plasmid p15092"/>
</dbReference>
<dbReference type="Pfam" id="PF17997">
    <property type="entry name" value="Cry1Ac_D5"/>
    <property type="match status" value="1"/>
</dbReference>
<evidence type="ECO:0000259" key="6">
    <source>
        <dbReference type="Pfam" id="PF03944"/>
    </source>
</evidence>
<feature type="domain" description="Pesticidal crystal protein Cry" evidence="7">
    <location>
        <begin position="937"/>
        <end position="1098"/>
    </location>
</feature>
<keyword evidence="2" id="KW-0800">Toxin</keyword>
<protein>
    <recommendedName>
        <fullName evidence="5">Crystaline entomocidal protoxin</fullName>
    </recommendedName>
</protein>
<evidence type="ECO:0000256" key="3">
    <source>
        <dbReference type="ARBA" id="ARBA00022969"/>
    </source>
</evidence>
<dbReference type="InterPro" id="IPR041587">
    <property type="entry name" value="Cry_V"/>
</dbReference>
<accession>A0A9W3T0G6</accession>
<evidence type="ECO:0000313" key="9">
    <source>
        <dbReference type="Proteomes" id="UP000192743"/>
    </source>
</evidence>
<name>A0A9W3T0G6_BACTU</name>
<dbReference type="GO" id="GO:0030435">
    <property type="term" value="P:sporulation resulting in formation of a cellular spore"/>
    <property type="evidence" value="ECO:0007669"/>
    <property type="project" value="UniProtKB-KW"/>
</dbReference>
<comment type="similarity">
    <text evidence="1">Belongs to the delta endotoxin family.</text>
</comment>
<feature type="domain" description="Pesticidal crystal protein" evidence="6">
    <location>
        <begin position="596"/>
        <end position="726"/>
    </location>
</feature>
<proteinExistence type="inferred from homology"/>